<gene>
    <name evidence="1" type="ORF">DK846_04960</name>
</gene>
<reference evidence="1 2" key="1">
    <citation type="submission" date="2018-05" db="EMBL/GenBank/DDBJ databases">
        <title>Draft genome of Methanospirillum lacunae Ki8-1.</title>
        <authorList>
            <person name="Dueholm M.S."/>
            <person name="Nielsen P.H."/>
            <person name="Bakmann L.F."/>
            <person name="Otzen D.E."/>
        </authorList>
    </citation>
    <scope>NUCLEOTIDE SEQUENCE [LARGE SCALE GENOMIC DNA]</scope>
    <source>
        <strain evidence="1 2">Ki8-1</strain>
    </source>
</reference>
<dbReference type="RefSeq" id="WP_109967834.1">
    <property type="nucleotide sequence ID" value="NZ_CP176093.1"/>
</dbReference>
<accession>A0A2V2N3P3</accession>
<dbReference type="Gene3D" id="1.10.10.10">
    <property type="entry name" value="Winged helix-like DNA-binding domain superfamily/Winged helix DNA-binding domain"/>
    <property type="match status" value="1"/>
</dbReference>
<dbReference type="GeneID" id="97549899"/>
<evidence type="ECO:0008006" key="3">
    <source>
        <dbReference type="Google" id="ProtNLM"/>
    </source>
</evidence>
<dbReference type="SUPFAM" id="SSF46785">
    <property type="entry name" value="Winged helix' DNA-binding domain"/>
    <property type="match status" value="1"/>
</dbReference>
<dbReference type="InterPro" id="IPR036390">
    <property type="entry name" value="WH_DNA-bd_sf"/>
</dbReference>
<organism evidence="1 2">
    <name type="scientific">Methanospirillum lacunae</name>
    <dbReference type="NCBI Taxonomy" id="668570"/>
    <lineage>
        <taxon>Archaea</taxon>
        <taxon>Methanobacteriati</taxon>
        <taxon>Methanobacteriota</taxon>
        <taxon>Stenosarchaea group</taxon>
        <taxon>Methanomicrobia</taxon>
        <taxon>Methanomicrobiales</taxon>
        <taxon>Methanospirillaceae</taxon>
        <taxon>Methanospirillum</taxon>
    </lineage>
</organism>
<dbReference type="Pfam" id="PF13412">
    <property type="entry name" value="HTH_24"/>
    <property type="match status" value="1"/>
</dbReference>
<protein>
    <recommendedName>
        <fullName evidence="3">HTH arsR-type domain-containing protein</fullName>
    </recommendedName>
</protein>
<dbReference type="OrthoDB" id="136394at2157"/>
<dbReference type="AlphaFoldDB" id="A0A2V2N3P3"/>
<evidence type="ECO:0000313" key="2">
    <source>
        <dbReference type="Proteomes" id="UP000245657"/>
    </source>
</evidence>
<dbReference type="Proteomes" id="UP000245657">
    <property type="component" value="Unassembled WGS sequence"/>
</dbReference>
<proteinExistence type="predicted"/>
<name>A0A2V2N3P3_9EURY</name>
<comment type="caution">
    <text evidence="1">The sequence shown here is derived from an EMBL/GenBank/DDBJ whole genome shotgun (WGS) entry which is preliminary data.</text>
</comment>
<sequence length="153" mass="17313">MHQRLVLQYLPKPDRKDLIDDAYWLCDTLGLSSGRDIEDLSIRIVLSLLKESSKKEGIASEQLADLLGITTGRVNHHIRNLSRSGVIYRNRRLIHLRGRSMKESVQELRKDADRIFDDLEKVASEIDSMMGLPGSVNGLKESHALVLPSSPKR</sequence>
<evidence type="ECO:0000313" key="1">
    <source>
        <dbReference type="EMBL" id="PWR73180.1"/>
    </source>
</evidence>
<dbReference type="EMBL" id="QGMY01000003">
    <property type="protein sequence ID" value="PWR73180.1"/>
    <property type="molecule type" value="Genomic_DNA"/>
</dbReference>
<keyword evidence="2" id="KW-1185">Reference proteome</keyword>
<dbReference type="InterPro" id="IPR036388">
    <property type="entry name" value="WH-like_DNA-bd_sf"/>
</dbReference>